<dbReference type="AlphaFoldDB" id="A0A4C1ZZR6"/>
<gene>
    <name evidence="2" type="ORF">EVAR_63079_1</name>
</gene>
<protein>
    <submittedName>
        <fullName evidence="2">Uncharacterized protein</fullName>
    </submittedName>
</protein>
<dbReference type="Proteomes" id="UP000299102">
    <property type="component" value="Unassembled WGS sequence"/>
</dbReference>
<keyword evidence="1" id="KW-0812">Transmembrane</keyword>
<name>A0A4C1ZZR6_EUMVA</name>
<proteinExistence type="predicted"/>
<evidence type="ECO:0000313" key="2">
    <source>
        <dbReference type="EMBL" id="GBP92504.1"/>
    </source>
</evidence>
<organism evidence="2 3">
    <name type="scientific">Eumeta variegata</name>
    <name type="common">Bagworm moth</name>
    <name type="synonym">Eumeta japonica</name>
    <dbReference type="NCBI Taxonomy" id="151549"/>
    <lineage>
        <taxon>Eukaryota</taxon>
        <taxon>Metazoa</taxon>
        <taxon>Ecdysozoa</taxon>
        <taxon>Arthropoda</taxon>
        <taxon>Hexapoda</taxon>
        <taxon>Insecta</taxon>
        <taxon>Pterygota</taxon>
        <taxon>Neoptera</taxon>
        <taxon>Endopterygota</taxon>
        <taxon>Lepidoptera</taxon>
        <taxon>Glossata</taxon>
        <taxon>Ditrysia</taxon>
        <taxon>Tineoidea</taxon>
        <taxon>Psychidae</taxon>
        <taxon>Oiketicinae</taxon>
        <taxon>Eumeta</taxon>
    </lineage>
</organism>
<feature type="transmembrane region" description="Helical" evidence="1">
    <location>
        <begin position="61"/>
        <end position="81"/>
    </location>
</feature>
<sequence length="149" mass="16618">MLHVTGRAGRVALIRAEFIQQNKHEKQINSLKIRISRAPEQRSSQRNIIKSLYKQHKNICIIFMLIIPFVDFFPCALRARIAEGLRRARSRLTHGANQSELSFNASGVLLKLTALPGQKLYCPGTSGESARDAGVGGINENFMSSAQDR</sequence>
<keyword evidence="3" id="KW-1185">Reference proteome</keyword>
<keyword evidence="1" id="KW-1133">Transmembrane helix</keyword>
<comment type="caution">
    <text evidence="2">The sequence shown here is derived from an EMBL/GenBank/DDBJ whole genome shotgun (WGS) entry which is preliminary data.</text>
</comment>
<reference evidence="2 3" key="1">
    <citation type="journal article" date="2019" name="Commun. Biol.">
        <title>The bagworm genome reveals a unique fibroin gene that provides high tensile strength.</title>
        <authorList>
            <person name="Kono N."/>
            <person name="Nakamura H."/>
            <person name="Ohtoshi R."/>
            <person name="Tomita M."/>
            <person name="Numata K."/>
            <person name="Arakawa K."/>
        </authorList>
    </citation>
    <scope>NUCLEOTIDE SEQUENCE [LARGE SCALE GENOMIC DNA]</scope>
</reference>
<keyword evidence="1" id="KW-0472">Membrane</keyword>
<accession>A0A4C1ZZR6</accession>
<evidence type="ECO:0000256" key="1">
    <source>
        <dbReference type="SAM" id="Phobius"/>
    </source>
</evidence>
<evidence type="ECO:0000313" key="3">
    <source>
        <dbReference type="Proteomes" id="UP000299102"/>
    </source>
</evidence>
<dbReference type="EMBL" id="BGZK01002279">
    <property type="protein sequence ID" value="GBP92504.1"/>
    <property type="molecule type" value="Genomic_DNA"/>
</dbReference>